<reference evidence="1" key="2">
    <citation type="submission" date="2015-07" db="EMBL/GenBank/DDBJ databases">
        <title>Plasmids, circular viruses and viroids from rat gut.</title>
        <authorList>
            <person name="Jorgensen T.J."/>
            <person name="Hansen M.A."/>
            <person name="Xu Z."/>
            <person name="Tabak M.A."/>
            <person name="Sorensen S.J."/>
            <person name="Hansen L.H."/>
        </authorList>
    </citation>
    <scope>NUCLEOTIDE SEQUENCE</scope>
    <source>
        <strain evidence="1">RGFK1564</strain>
    </source>
</reference>
<reference evidence="1" key="1">
    <citation type="submission" date="2015-06" db="EMBL/GenBank/DDBJ databases">
        <authorList>
            <person name="Joergensen T."/>
        </authorList>
    </citation>
    <scope>NUCLEOTIDE SEQUENCE</scope>
    <source>
        <strain evidence="1">RGFK1564</strain>
    </source>
</reference>
<name>A0A0H5Q5Z2_9ZZZZ</name>
<protein>
    <submittedName>
        <fullName evidence="1">Uncharacterized protein</fullName>
    </submittedName>
</protein>
<evidence type="ECO:0000313" key="1">
    <source>
        <dbReference type="EMBL" id="CRY97456.1"/>
    </source>
</evidence>
<accession>A0A0H5Q5Z2</accession>
<dbReference type="AlphaFoldDB" id="A0A0H5Q5Z2"/>
<dbReference type="EMBL" id="LN854092">
    <property type="protein sequence ID" value="CRY97456.1"/>
    <property type="molecule type" value="Genomic_DNA"/>
</dbReference>
<organism evidence="1">
    <name type="scientific">uncultured prokaryote</name>
    <dbReference type="NCBI Taxonomy" id="198431"/>
    <lineage>
        <taxon>unclassified sequences</taxon>
        <taxon>environmental samples</taxon>
    </lineage>
</organism>
<proteinExistence type="predicted"/>
<sequence length="187" mass="19117">MAAITRVRSVGRGVTGSPYYTNHYFTGEGLGADAIAAQQAVRTYWASLAPILGSALVVTIEGNVTTIEDTTGDITGVGSAADLTVTGSGGANVLPPQNQLRIGWRTGDYAAGRELQGASFIPYLGVGANNNGTVGASVNDEIAAAIAAMLDLGTFVVYSPTQGRSAVVTAGIPPIGFSVLKTRRRLS</sequence>